<gene>
    <name evidence="17" type="primary">LOC109474148</name>
</gene>
<dbReference type="SMART" id="SM00248">
    <property type="entry name" value="ANK"/>
    <property type="match status" value="9"/>
</dbReference>
<feature type="repeat" description="TPR" evidence="13">
    <location>
        <begin position="1795"/>
        <end position="1828"/>
    </location>
</feature>
<dbReference type="SMART" id="SM00028">
    <property type="entry name" value="TPR"/>
    <property type="match status" value="3"/>
</dbReference>
<feature type="repeat" description="ANK" evidence="11">
    <location>
        <begin position="1602"/>
        <end position="1634"/>
    </location>
</feature>
<feature type="compositionally biased region" description="Polar residues" evidence="14">
    <location>
        <begin position="65"/>
        <end position="74"/>
    </location>
</feature>
<feature type="compositionally biased region" description="Polar residues" evidence="14">
    <location>
        <begin position="723"/>
        <end position="733"/>
    </location>
</feature>
<evidence type="ECO:0000256" key="13">
    <source>
        <dbReference type="PROSITE-ProRule" id="PRU00339"/>
    </source>
</evidence>
<protein>
    <submittedName>
        <fullName evidence="17">Protein TANC2-like isoform X1</fullName>
    </submittedName>
</protein>
<dbReference type="Gene3D" id="1.25.40.20">
    <property type="entry name" value="Ankyrin repeat-containing domain"/>
    <property type="match status" value="2"/>
</dbReference>
<dbReference type="Gene3D" id="1.25.40.10">
    <property type="entry name" value="Tetratricopeptide repeat domain"/>
    <property type="match status" value="1"/>
</dbReference>
<feature type="compositionally biased region" description="Polar residues" evidence="14">
    <location>
        <begin position="744"/>
        <end position="765"/>
    </location>
</feature>
<dbReference type="Proteomes" id="UP000515135">
    <property type="component" value="Unplaced"/>
</dbReference>
<dbReference type="InterPro" id="IPR019734">
    <property type="entry name" value="TPR_rpt"/>
</dbReference>
<keyword evidence="5 13" id="KW-0802">TPR repeat</keyword>
<feature type="region of interest" description="Disordered" evidence="14">
    <location>
        <begin position="611"/>
        <end position="630"/>
    </location>
</feature>
<evidence type="ECO:0000256" key="10">
    <source>
        <dbReference type="ARBA" id="ARBA00038259"/>
    </source>
</evidence>
<keyword evidence="2" id="KW-0479">Metal-binding</keyword>
<dbReference type="Pfam" id="PF12796">
    <property type="entry name" value="Ank_2"/>
    <property type="match status" value="3"/>
</dbReference>
<evidence type="ECO:0000259" key="15">
    <source>
        <dbReference type="PROSITE" id="PS50089"/>
    </source>
</evidence>
<evidence type="ECO:0000256" key="2">
    <source>
        <dbReference type="ARBA" id="ARBA00022723"/>
    </source>
</evidence>
<evidence type="ECO:0000256" key="8">
    <source>
        <dbReference type="ARBA" id="ARBA00023043"/>
    </source>
</evidence>
<feature type="region of interest" description="Disordered" evidence="14">
    <location>
        <begin position="309"/>
        <end position="355"/>
    </location>
</feature>
<dbReference type="InterPro" id="IPR036770">
    <property type="entry name" value="Ankyrin_rpt-contain_sf"/>
</dbReference>
<evidence type="ECO:0000256" key="4">
    <source>
        <dbReference type="ARBA" id="ARBA00022771"/>
    </source>
</evidence>
<dbReference type="SUPFAM" id="SSF57850">
    <property type="entry name" value="RING/U-box"/>
    <property type="match status" value="1"/>
</dbReference>
<dbReference type="Pfam" id="PF25520">
    <property type="entry name" value="AAA_lid_TANC1"/>
    <property type="match status" value="1"/>
</dbReference>
<feature type="repeat" description="ANK" evidence="11">
    <location>
        <begin position="1536"/>
        <end position="1568"/>
    </location>
</feature>
<dbReference type="PANTHER" id="PTHR24166:SF55">
    <property type="entry name" value="ROLLING PEBBLES, ISOFORM B"/>
    <property type="match status" value="1"/>
</dbReference>
<dbReference type="InterPro" id="IPR002110">
    <property type="entry name" value="Ankyrin_rpt"/>
</dbReference>
<feature type="domain" description="RING-type" evidence="15">
    <location>
        <begin position="16"/>
        <end position="54"/>
    </location>
</feature>
<dbReference type="InterPro" id="IPR058056">
    <property type="entry name" value="WH_TANC1/2"/>
</dbReference>
<evidence type="ECO:0000256" key="7">
    <source>
        <dbReference type="ARBA" id="ARBA00023018"/>
    </source>
</evidence>
<dbReference type="InterPro" id="IPR050889">
    <property type="entry name" value="Dendritic_Spine_Reg/Scaffold"/>
</dbReference>
<dbReference type="OrthoDB" id="5958958at2759"/>
<evidence type="ECO:0000256" key="6">
    <source>
        <dbReference type="ARBA" id="ARBA00022833"/>
    </source>
</evidence>
<dbReference type="PANTHER" id="PTHR24166">
    <property type="entry name" value="ROLLING PEBBLES, ISOFORM B"/>
    <property type="match status" value="1"/>
</dbReference>
<dbReference type="RefSeq" id="XP_019629914.1">
    <property type="nucleotide sequence ID" value="XM_019774355.1"/>
</dbReference>
<evidence type="ECO:0000256" key="14">
    <source>
        <dbReference type="SAM" id="MobiDB-lite"/>
    </source>
</evidence>
<dbReference type="KEGG" id="bbel:109474148"/>
<feature type="compositionally biased region" description="Basic and acidic residues" evidence="14">
    <location>
        <begin position="1842"/>
        <end position="1874"/>
    </location>
</feature>
<dbReference type="GO" id="GO:0098794">
    <property type="term" value="C:postsynapse"/>
    <property type="evidence" value="ECO:0007669"/>
    <property type="project" value="UniProtKB-SubCell"/>
</dbReference>
<keyword evidence="8 11" id="KW-0040">ANK repeat</keyword>
<dbReference type="PROSITE" id="PS50088">
    <property type="entry name" value="ANK_REPEAT"/>
    <property type="match status" value="6"/>
</dbReference>
<feature type="region of interest" description="Disordered" evidence="14">
    <location>
        <begin position="1842"/>
        <end position="1880"/>
    </location>
</feature>
<dbReference type="InterPro" id="IPR001841">
    <property type="entry name" value="Znf_RING"/>
</dbReference>
<feature type="compositionally biased region" description="Polar residues" evidence="14">
    <location>
        <begin position="90"/>
        <end position="105"/>
    </location>
</feature>
<evidence type="ECO:0000256" key="5">
    <source>
        <dbReference type="ARBA" id="ARBA00022803"/>
    </source>
</evidence>
<keyword evidence="6" id="KW-0862">Zinc</keyword>
<dbReference type="PROSITE" id="PS50089">
    <property type="entry name" value="ZF_RING_2"/>
    <property type="match status" value="1"/>
</dbReference>
<feature type="compositionally biased region" description="Basic and acidic residues" evidence="14">
    <location>
        <begin position="227"/>
        <end position="238"/>
    </location>
</feature>
<evidence type="ECO:0000256" key="1">
    <source>
        <dbReference type="ARBA" id="ARBA00022553"/>
    </source>
</evidence>
<dbReference type="PROSITE" id="PS50297">
    <property type="entry name" value="ANK_REP_REGION"/>
    <property type="match status" value="6"/>
</dbReference>
<dbReference type="InterPro" id="IPR058018">
    <property type="entry name" value="AAA_lid_TANC1/2"/>
</dbReference>
<comment type="similarity">
    <text evidence="10">Belongs to the TANC family.</text>
</comment>
<dbReference type="SUPFAM" id="SSF48452">
    <property type="entry name" value="TPR-like"/>
    <property type="match status" value="1"/>
</dbReference>
<feature type="region of interest" description="Disordered" evidence="14">
    <location>
        <begin position="227"/>
        <end position="276"/>
    </location>
</feature>
<comment type="subcellular location">
    <subcellularLocation>
        <location evidence="9">Postsynapse</location>
    </subcellularLocation>
</comment>
<dbReference type="InterPro" id="IPR011990">
    <property type="entry name" value="TPR-like_helical_dom_sf"/>
</dbReference>
<dbReference type="SUPFAM" id="SSF48403">
    <property type="entry name" value="Ankyrin repeat"/>
    <property type="match status" value="1"/>
</dbReference>
<keyword evidence="16" id="KW-1185">Reference proteome</keyword>
<accession>A0A6P4Z7L7</accession>
<keyword evidence="3" id="KW-0677">Repeat</keyword>
<feature type="region of interest" description="Disordered" evidence="14">
    <location>
        <begin position="442"/>
        <end position="568"/>
    </location>
</feature>
<dbReference type="GO" id="GO:0008270">
    <property type="term" value="F:zinc ion binding"/>
    <property type="evidence" value="ECO:0007669"/>
    <property type="project" value="UniProtKB-KW"/>
</dbReference>
<feature type="region of interest" description="Disordered" evidence="14">
    <location>
        <begin position="56"/>
        <end position="160"/>
    </location>
</feature>
<keyword evidence="1" id="KW-0597">Phosphoprotein</keyword>
<evidence type="ECO:0000256" key="12">
    <source>
        <dbReference type="PROSITE-ProRule" id="PRU00175"/>
    </source>
</evidence>
<feature type="compositionally biased region" description="Polar residues" evidence="14">
    <location>
        <begin position="479"/>
        <end position="489"/>
    </location>
</feature>
<evidence type="ECO:0000313" key="17">
    <source>
        <dbReference type="RefSeq" id="XP_019629914.1"/>
    </source>
</evidence>
<feature type="repeat" description="ANK" evidence="11">
    <location>
        <begin position="1503"/>
        <end position="1535"/>
    </location>
</feature>
<evidence type="ECO:0000256" key="3">
    <source>
        <dbReference type="ARBA" id="ARBA00022737"/>
    </source>
</evidence>
<dbReference type="Pfam" id="PF00023">
    <property type="entry name" value="Ank"/>
    <property type="match status" value="1"/>
</dbReference>
<organism evidence="16 17">
    <name type="scientific">Branchiostoma belcheri</name>
    <name type="common">Amphioxus</name>
    <dbReference type="NCBI Taxonomy" id="7741"/>
    <lineage>
        <taxon>Eukaryota</taxon>
        <taxon>Metazoa</taxon>
        <taxon>Chordata</taxon>
        <taxon>Cephalochordata</taxon>
        <taxon>Leptocardii</taxon>
        <taxon>Amphioxiformes</taxon>
        <taxon>Branchiostomatidae</taxon>
        <taxon>Branchiostoma</taxon>
    </lineage>
</organism>
<name>A0A6P4Z7L7_BRABE</name>
<evidence type="ECO:0000256" key="11">
    <source>
        <dbReference type="PROSITE-ProRule" id="PRU00023"/>
    </source>
</evidence>
<dbReference type="PROSITE" id="PS50005">
    <property type="entry name" value="TPR"/>
    <property type="match status" value="1"/>
</dbReference>
<proteinExistence type="inferred from homology"/>
<dbReference type="Pfam" id="PF25521">
    <property type="entry name" value="WHD_TANC1"/>
    <property type="match status" value="1"/>
</dbReference>
<evidence type="ECO:0000313" key="16">
    <source>
        <dbReference type="Proteomes" id="UP000515135"/>
    </source>
</evidence>
<feature type="compositionally biased region" description="Basic and acidic residues" evidence="14">
    <location>
        <begin position="442"/>
        <end position="451"/>
    </location>
</feature>
<feature type="compositionally biased region" description="Polar residues" evidence="14">
    <location>
        <begin position="611"/>
        <end position="625"/>
    </location>
</feature>
<feature type="compositionally biased region" description="Basic and acidic residues" evidence="14">
    <location>
        <begin position="248"/>
        <end position="268"/>
    </location>
</feature>
<evidence type="ECO:0000256" key="9">
    <source>
        <dbReference type="ARBA" id="ARBA00034110"/>
    </source>
</evidence>
<feature type="compositionally biased region" description="Basic and acidic residues" evidence="14">
    <location>
        <begin position="531"/>
        <end position="540"/>
    </location>
</feature>
<keyword evidence="7" id="KW-0770">Synapse</keyword>
<feature type="region of interest" description="Disordered" evidence="14">
    <location>
        <begin position="723"/>
        <end position="798"/>
    </location>
</feature>
<feature type="repeat" description="ANK" evidence="11">
    <location>
        <begin position="1635"/>
        <end position="1667"/>
    </location>
</feature>
<feature type="repeat" description="ANK" evidence="11">
    <location>
        <begin position="1389"/>
        <end position="1421"/>
    </location>
</feature>
<feature type="repeat" description="ANK" evidence="11">
    <location>
        <begin position="1569"/>
        <end position="1601"/>
    </location>
</feature>
<sequence length="1880" mass="210078">MEPTEMSTPEGAPKDCPICGHPYNKGKKRRLIDACGHERCFTCMFQVEECPICNKPVPNGHTLPVSDSVTTSTKEQVKEKQTDAVAVHQHSISNGNSSKVMGVSTTERERHRRKSMEDDSSSDKQTPPKVPPRPSLNTLPKAGGAEHHGNPAAKHAGSHAQEYRNIIRTAEGVDLIKQYSNSSQEEKDSQRGIEKGATKFLLSKPTKQYASEPTRYFVKVPFQEKSGEGDKREVLKDREEEDCTSAKSEGKVHAAKKEFNNAATKDDGNNVTKNNGVDFQMPRVEEERIQERILVPRVETITLPQRQECTSPNYPALSTFKTKPQPPPREGSIQRQDAVSESCRVSPSPNQASVPNQVTAGHLTMSQMVSFSHVSEPERPVAMVTSQPVISEAKLCHVTPTIVSTNHVAPADTSANHVTVQPVTPTTTKVCTAIVVPITEQHRTSTLERRKNAQNSISPRTLFFERSLEDSSKPVPKPRTSTLQRQENVQDPIPDRLELSPSTPEPESSPRRPEVAMPLDRSPMRTVSTETNKELPKIPEKSVLCNGDVNHHDSLESREEDDDIGPPPPPDIAETALRTRLGFLLGERVPRQREMSVSSNFASITSLASIDAGNDTSSPTSTLTGTKPPLKVSRATNCNLHSLPRTPLPPRRSFLQYQYQFHYISPYVPCTPYLQRRARIVSTRGQPSPTPTPFPQPLLHYYPVHHHVPLLYEKYKMLFSNSMGSSDRTISPSSHERSMESLASFPQNMLTPPSPTRPHSLSAPATTPLEDIPALQRQAPYRHSLRSPPTPRSRAKVNHDLKVRFAPYKPPEVSMKPLPFEVPNLHDDTLYVGRDWLYREMEEHLSSEESPKNKGVVISGSIGFGKTAALYKLVSHSCHGDRMKMRLCNGNVTNGHGLSNGLIDSKPPVDDSLMYLANHVVAYHYCQADFDITCMVPEFVHNLSAQLSQCPQLLTYKDLLINEPHLQSSLSLRECTRDPSNAFRRGILEPLTRLKQEGRIAMEMCILLVDGLNEAEFHKPDYGDTIASFLTKHVMKFPSWLKLIVTVRTSLQVSKQDVTKLLPFHRISLDRMLTNENIHNDVSHYITQRINQSQAVRNNISINGKLDPANQAKFTAHLQTLSRGCFLYLKLTLDLLEKGHIVVKTSSYKALPVNLSEVFLLHCNLRFLSNKAFEKVLPVFNIALASLYPLRDEQLFQAMNAGYVTHLLLWEEFMQRMETISAFLVRRRDGRRMFYHPSFREWLTRREEGDSTKFLCDPRSGHALLAFLLSRQEKKLTDEQSIELGHHILKAHIYKSLGRKLGCSSRCLQALWMAHSAQDLSASLATPRNLYNPNIKVSRLLILAGANPDHHTDFMGSAPLLCIAASEGYADMVSVLLELRASVEAQSDTGMTALIYAAVGGHLDVVRMLYRKHARLNHTDRNGRCALVHAALNGHMDVLSFLLQCDWLYSDPHDLTKRVACQQGFVAAASTGNKEICDFLLSLSEMEHHEEWTVNINEPDTLFKETPLTVAASNGKLDICRALLEKGTSITMPNGRGLSPMFCAVRAGHWEVVDLLLSHQADREEMDSHGRTPLMVAACEGHLGVCELLLSKGASVLQADKEGLTSLSWACLKGQSHVVQSLLERGSEIDHTDKTGRTPLDLAAFYGDASVVQVLVDKGAMVEHVDYNGMRPLDRAIGCRNTGVVSVLLRKGAKLGPAAWAMATSKPDIMILLLNKLVEEGNVLYKKGRIKDACHRYQYALKKFPKEGFGEEIKTFRELKTQLFLSVSRCKRKLNDLSSSADYASKALDTKPQSAEAYYTRARAKRENRQYGPALQDLLEACKLAPDNKEIRRLLIRVKEECKQQTKEDREGSSETQAQDKPDVVAPTSKDRPPPQETNL</sequence>
<reference evidence="17" key="1">
    <citation type="submission" date="2025-08" db="UniProtKB">
        <authorList>
            <consortium name="RefSeq"/>
        </authorList>
    </citation>
    <scope>IDENTIFICATION</scope>
    <source>
        <tissue evidence="17">Gonad</tissue>
    </source>
</reference>
<dbReference type="GeneID" id="109474148"/>
<keyword evidence="4 12" id="KW-0863">Zinc-finger</keyword>
<feature type="compositionally biased region" description="Polar residues" evidence="14">
    <location>
        <begin position="333"/>
        <end position="355"/>
    </location>
</feature>